<sequence>MNSYNNAIDRLRAEWPLLCADPLAGAAVTGWLIDAGVLAPGEVAGDLGAVLPELERRDARRGREHTDRWMGALLRQVGAGGQDGQLAARVVVQAMLPAATSTVYRMRWLGHDLDDVVQAVVASLYEVVLSYPLQRRPRRIAANLLMDTVCRARGELRADACDLSGDEPLDDDRLMIPDPGVGPDELAIRRQLAAAAAASGLPGLDGVDVEDLTGSRGRVVELLMWALERRVLVPGELAAICDHYREGAPRDEVAAQRAGVRPEGMRKRRSRAVRRLAAAAGRWAEQVA</sequence>
<proteinExistence type="predicted"/>
<keyword evidence="2" id="KW-1185">Reference proteome</keyword>
<dbReference type="EMBL" id="FNVU01000016">
    <property type="protein sequence ID" value="SEG85662.1"/>
    <property type="molecule type" value="Genomic_DNA"/>
</dbReference>
<evidence type="ECO:0000313" key="1">
    <source>
        <dbReference type="EMBL" id="SEG85662.1"/>
    </source>
</evidence>
<name>A0A1H6DK76_9ACTN</name>
<evidence type="ECO:0008006" key="3">
    <source>
        <dbReference type="Google" id="ProtNLM"/>
    </source>
</evidence>
<reference evidence="1 2" key="1">
    <citation type="submission" date="2016-10" db="EMBL/GenBank/DDBJ databases">
        <authorList>
            <person name="de Groot N.N."/>
        </authorList>
    </citation>
    <scope>NUCLEOTIDE SEQUENCE [LARGE SCALE GENOMIC DNA]</scope>
    <source>
        <strain evidence="1 2">CGMCC 4.2023</strain>
    </source>
</reference>
<protein>
    <recommendedName>
        <fullName evidence="3">Sigma-70 family RNA polymerase sigma factor</fullName>
    </recommendedName>
</protein>
<dbReference type="OrthoDB" id="5143780at2"/>
<accession>A0A1H6DK76</accession>
<organism evidence="1 2">
    <name type="scientific">Actinacidiphila yanglinensis</name>
    <dbReference type="NCBI Taxonomy" id="310779"/>
    <lineage>
        <taxon>Bacteria</taxon>
        <taxon>Bacillati</taxon>
        <taxon>Actinomycetota</taxon>
        <taxon>Actinomycetes</taxon>
        <taxon>Kitasatosporales</taxon>
        <taxon>Streptomycetaceae</taxon>
        <taxon>Actinacidiphila</taxon>
    </lineage>
</organism>
<dbReference type="Proteomes" id="UP000236754">
    <property type="component" value="Unassembled WGS sequence"/>
</dbReference>
<evidence type="ECO:0000313" key="2">
    <source>
        <dbReference type="Proteomes" id="UP000236754"/>
    </source>
</evidence>
<dbReference type="RefSeq" id="WP_103889077.1">
    <property type="nucleotide sequence ID" value="NZ_FNVU01000016.1"/>
</dbReference>
<gene>
    <name evidence="1" type="ORF">SAMN05216223_116114</name>
</gene>
<dbReference type="AlphaFoldDB" id="A0A1H6DK76"/>